<dbReference type="Proteomes" id="UP000824890">
    <property type="component" value="Unassembled WGS sequence"/>
</dbReference>
<dbReference type="SMART" id="SM00829">
    <property type="entry name" value="PKS_ER"/>
    <property type="match status" value="1"/>
</dbReference>
<dbReference type="InterPro" id="IPR013154">
    <property type="entry name" value="ADH-like_N"/>
</dbReference>
<dbReference type="InterPro" id="IPR013766">
    <property type="entry name" value="Thioredoxin_domain"/>
</dbReference>
<dbReference type="PROSITE" id="PS51352">
    <property type="entry name" value="THIOREDOXIN_2"/>
    <property type="match status" value="1"/>
</dbReference>
<dbReference type="InterPro" id="IPR036249">
    <property type="entry name" value="Thioredoxin-like_sf"/>
</dbReference>
<dbReference type="InterPro" id="IPR011032">
    <property type="entry name" value="GroES-like_sf"/>
</dbReference>
<dbReference type="InterPro" id="IPR051397">
    <property type="entry name" value="Zn-ADH-like_protein"/>
</dbReference>
<keyword evidence="4" id="KW-1185">Reference proteome</keyword>
<dbReference type="SUPFAM" id="SSF52833">
    <property type="entry name" value="Thioredoxin-like"/>
    <property type="match status" value="1"/>
</dbReference>
<gene>
    <name evidence="3" type="ORF">HID58_071292</name>
</gene>
<dbReference type="InterPro" id="IPR036291">
    <property type="entry name" value="NAD(P)-bd_dom_sf"/>
</dbReference>
<dbReference type="CDD" id="cd02947">
    <property type="entry name" value="TRX_family"/>
    <property type="match status" value="1"/>
</dbReference>
<organism evidence="3 4">
    <name type="scientific">Brassica napus</name>
    <name type="common">Rape</name>
    <dbReference type="NCBI Taxonomy" id="3708"/>
    <lineage>
        <taxon>Eukaryota</taxon>
        <taxon>Viridiplantae</taxon>
        <taxon>Streptophyta</taxon>
        <taxon>Embryophyta</taxon>
        <taxon>Tracheophyta</taxon>
        <taxon>Spermatophyta</taxon>
        <taxon>Magnoliopsida</taxon>
        <taxon>eudicotyledons</taxon>
        <taxon>Gunneridae</taxon>
        <taxon>Pentapetalae</taxon>
        <taxon>rosids</taxon>
        <taxon>malvids</taxon>
        <taxon>Brassicales</taxon>
        <taxon>Brassicaceae</taxon>
        <taxon>Brassiceae</taxon>
        <taxon>Brassica</taxon>
    </lineage>
</organism>
<evidence type="ECO:0000256" key="1">
    <source>
        <dbReference type="SAM" id="MobiDB-lite"/>
    </source>
</evidence>
<name>A0ABQ7Z179_BRANA</name>
<dbReference type="EMBL" id="JAGKQM010000016">
    <property type="protein sequence ID" value="KAH0873930.1"/>
    <property type="molecule type" value="Genomic_DNA"/>
</dbReference>
<dbReference type="SUPFAM" id="SSF51735">
    <property type="entry name" value="NAD(P)-binding Rossmann-fold domains"/>
    <property type="match status" value="1"/>
</dbReference>
<feature type="region of interest" description="Disordered" evidence="1">
    <location>
        <begin position="1"/>
        <end position="27"/>
    </location>
</feature>
<dbReference type="PROSITE" id="PS00194">
    <property type="entry name" value="THIOREDOXIN_1"/>
    <property type="match status" value="1"/>
</dbReference>
<dbReference type="Gene3D" id="3.40.30.10">
    <property type="entry name" value="Glutaredoxin"/>
    <property type="match status" value="1"/>
</dbReference>
<dbReference type="PANTHER" id="PTHR43677:SF4">
    <property type="entry name" value="QUINONE OXIDOREDUCTASE-LIKE PROTEIN 2"/>
    <property type="match status" value="1"/>
</dbReference>
<dbReference type="Pfam" id="PF08240">
    <property type="entry name" value="ADH_N"/>
    <property type="match status" value="1"/>
</dbReference>
<evidence type="ECO:0000313" key="3">
    <source>
        <dbReference type="EMBL" id="KAH0873930.1"/>
    </source>
</evidence>
<dbReference type="Pfam" id="PF13602">
    <property type="entry name" value="ADH_zinc_N_2"/>
    <property type="match status" value="1"/>
</dbReference>
<accession>A0ABQ7Z179</accession>
<protein>
    <recommendedName>
        <fullName evidence="2">Thioredoxin domain-containing protein</fullName>
    </recommendedName>
</protein>
<dbReference type="CDD" id="cd08241">
    <property type="entry name" value="QOR1"/>
    <property type="match status" value="1"/>
</dbReference>
<sequence length="450" mass="48680">MEALVCRKLGDPTATEPGSTESPVEVSKTYPIPPLTSDIAVRVKVTATSLNFANYLQILGKYQEKPPLPFIPGSDYSGIVDAIGPSVTKFRVGDRVCSFAALGSYAQFIVADQSLLFLVPEGCDMIAAAALPVAFGTSHVALVHRARLTSGQVLMVLGAAGGVGLAAVQIGKICGAIVIAVARKLKGVDVLYDPVGGKLTKDSMKVLNWGAQILVIGFASGEVPLIPANITLVKNWTVHGLYWGSYKIHQPSVLDDSIRELLSWLARGLITIHISHTYSLSQSNLAFGAIKDRKAIGKLMGNRCARTPCCRKLWSCICCSSNKDEAQARSQHGPKGKVHPVTKIEKWEEKITEANNNGMILVVYFSAPWCVPCKKIEPVFKKLASRYPSMIFVTIDVEELAEFSDEWNVEATPTIVFLKDGRQMDKLVGAETSELQKKTAAAADLLLKKP</sequence>
<dbReference type="PANTHER" id="PTHR43677">
    <property type="entry name" value="SHORT-CHAIN DEHYDROGENASE/REDUCTASE"/>
    <property type="match status" value="1"/>
</dbReference>
<dbReference type="InterPro" id="IPR017937">
    <property type="entry name" value="Thioredoxin_CS"/>
</dbReference>
<proteinExistence type="predicted"/>
<dbReference type="InterPro" id="IPR020843">
    <property type="entry name" value="ER"/>
</dbReference>
<dbReference type="Gene3D" id="3.40.50.720">
    <property type="entry name" value="NAD(P)-binding Rossmann-like Domain"/>
    <property type="match status" value="2"/>
</dbReference>
<comment type="caution">
    <text evidence="3">The sequence shown here is derived from an EMBL/GenBank/DDBJ whole genome shotgun (WGS) entry which is preliminary data.</text>
</comment>
<feature type="domain" description="Thioredoxin" evidence="2">
    <location>
        <begin position="320"/>
        <end position="448"/>
    </location>
</feature>
<dbReference type="SUPFAM" id="SSF50129">
    <property type="entry name" value="GroES-like"/>
    <property type="match status" value="1"/>
</dbReference>
<dbReference type="Gene3D" id="3.90.180.10">
    <property type="entry name" value="Medium-chain alcohol dehydrogenases, catalytic domain"/>
    <property type="match status" value="2"/>
</dbReference>
<evidence type="ECO:0000313" key="4">
    <source>
        <dbReference type="Proteomes" id="UP000824890"/>
    </source>
</evidence>
<dbReference type="Pfam" id="PF00085">
    <property type="entry name" value="Thioredoxin"/>
    <property type="match status" value="1"/>
</dbReference>
<evidence type="ECO:0000259" key="2">
    <source>
        <dbReference type="PROSITE" id="PS51352"/>
    </source>
</evidence>
<reference evidence="3 4" key="1">
    <citation type="submission" date="2021-05" db="EMBL/GenBank/DDBJ databases">
        <title>Genome Assembly of Synthetic Allotetraploid Brassica napus Reveals Homoeologous Exchanges between Subgenomes.</title>
        <authorList>
            <person name="Davis J.T."/>
        </authorList>
    </citation>
    <scope>NUCLEOTIDE SEQUENCE [LARGE SCALE GENOMIC DNA]</scope>
    <source>
        <strain evidence="4">cv. Da-Ae</strain>
        <tissue evidence="3">Seedling</tissue>
    </source>
</reference>